<evidence type="ECO:0000256" key="3">
    <source>
        <dbReference type="ARBA" id="ARBA00023163"/>
    </source>
</evidence>
<dbReference type="InterPro" id="IPR010982">
    <property type="entry name" value="Lambda_DNA-bd_dom_sf"/>
</dbReference>
<dbReference type="Proteomes" id="UP001589654">
    <property type="component" value="Unassembled WGS sequence"/>
</dbReference>
<keyword evidence="1" id="KW-0805">Transcription regulation</keyword>
<dbReference type="PANTHER" id="PTHR30146:SF109">
    <property type="entry name" value="HTH-TYPE TRANSCRIPTIONAL REGULATOR GALS"/>
    <property type="match status" value="1"/>
</dbReference>
<keyword evidence="3" id="KW-0804">Transcription</keyword>
<keyword evidence="2 5" id="KW-0238">DNA-binding</keyword>
<protein>
    <submittedName>
        <fullName evidence="5">LacI family DNA-binding transcriptional regulator</fullName>
    </submittedName>
</protein>
<dbReference type="SMART" id="SM00354">
    <property type="entry name" value="HTH_LACI"/>
    <property type="match status" value="1"/>
</dbReference>
<dbReference type="InterPro" id="IPR028082">
    <property type="entry name" value="Peripla_BP_I"/>
</dbReference>
<feature type="domain" description="HTH lacI-type" evidence="4">
    <location>
        <begin position="6"/>
        <end position="60"/>
    </location>
</feature>
<dbReference type="InterPro" id="IPR001761">
    <property type="entry name" value="Peripla_BP/Lac1_sug-bd_dom"/>
</dbReference>
<evidence type="ECO:0000256" key="2">
    <source>
        <dbReference type="ARBA" id="ARBA00023125"/>
    </source>
</evidence>
<evidence type="ECO:0000313" key="6">
    <source>
        <dbReference type="Proteomes" id="UP001589654"/>
    </source>
</evidence>
<dbReference type="CDD" id="cd06267">
    <property type="entry name" value="PBP1_LacI_sugar_binding-like"/>
    <property type="match status" value="1"/>
</dbReference>
<dbReference type="InterPro" id="IPR000843">
    <property type="entry name" value="HTH_LacI"/>
</dbReference>
<dbReference type="PROSITE" id="PS50932">
    <property type="entry name" value="HTH_LACI_2"/>
    <property type="match status" value="1"/>
</dbReference>
<dbReference type="SUPFAM" id="SSF53822">
    <property type="entry name" value="Periplasmic binding protein-like I"/>
    <property type="match status" value="1"/>
</dbReference>
<dbReference type="GO" id="GO:0003677">
    <property type="term" value="F:DNA binding"/>
    <property type="evidence" value="ECO:0007669"/>
    <property type="project" value="UniProtKB-KW"/>
</dbReference>
<evidence type="ECO:0000256" key="1">
    <source>
        <dbReference type="ARBA" id="ARBA00023015"/>
    </source>
</evidence>
<keyword evidence="6" id="KW-1185">Reference proteome</keyword>
<comment type="caution">
    <text evidence="5">The sequence shown here is derived from an EMBL/GenBank/DDBJ whole genome shotgun (WGS) entry which is preliminary data.</text>
</comment>
<dbReference type="Gene3D" id="3.40.50.2300">
    <property type="match status" value="2"/>
</dbReference>
<dbReference type="EMBL" id="JBHMEW010000053">
    <property type="protein sequence ID" value="MFB9211779.1"/>
    <property type="molecule type" value="Genomic_DNA"/>
</dbReference>
<dbReference type="SUPFAM" id="SSF47413">
    <property type="entry name" value="lambda repressor-like DNA-binding domains"/>
    <property type="match status" value="1"/>
</dbReference>
<dbReference type="RefSeq" id="WP_290247110.1">
    <property type="nucleotide sequence ID" value="NZ_JAUFQT010000001.1"/>
</dbReference>
<organism evidence="5 6">
    <name type="scientific">Echinicola jeungdonensis</name>
    <dbReference type="NCBI Taxonomy" id="709343"/>
    <lineage>
        <taxon>Bacteria</taxon>
        <taxon>Pseudomonadati</taxon>
        <taxon>Bacteroidota</taxon>
        <taxon>Cytophagia</taxon>
        <taxon>Cytophagales</taxon>
        <taxon>Cyclobacteriaceae</taxon>
        <taxon>Echinicola</taxon>
    </lineage>
</organism>
<evidence type="ECO:0000259" key="4">
    <source>
        <dbReference type="PROSITE" id="PS50932"/>
    </source>
</evidence>
<dbReference type="Pfam" id="PF00356">
    <property type="entry name" value="LacI"/>
    <property type="match status" value="1"/>
</dbReference>
<dbReference type="CDD" id="cd01392">
    <property type="entry name" value="HTH_LacI"/>
    <property type="match status" value="1"/>
</dbReference>
<name>A0ABV5J4N1_9BACT</name>
<sequence length="339" mass="38082">MKKGQVTIRDIALKLDISISTVSRALRNSPEIKLETRKKVLRTAEEMNYSPNVVAQSLRVNKTKTLGIVVPELASHFFAANISGIQDTAYKRGYNVMICQSNENYEQEKSDIRTLISSRVDGLLISLSRETKQYEHLTNLYEKEIPFVLFDRIYEELPVTTVTVNDTQGAYQATKHLIGQGCKRIAFMSGPEGLYICKKRLDGYEKALREVGIEVDPQLIAHSDLTERSNRSLTEDLLKLKSRPDAIFALNDPVAVDVMKVLKEKGIKIPGEMALVGFTNMPFSDALDPSLTTVDQPAYEMGKLAANNLLDQLIDPEGFQPRTIVLETELVMRKSSQKK</sequence>
<dbReference type="PANTHER" id="PTHR30146">
    <property type="entry name" value="LACI-RELATED TRANSCRIPTIONAL REPRESSOR"/>
    <property type="match status" value="1"/>
</dbReference>
<proteinExistence type="predicted"/>
<dbReference type="Pfam" id="PF00532">
    <property type="entry name" value="Peripla_BP_1"/>
    <property type="match status" value="1"/>
</dbReference>
<accession>A0ABV5J4N1</accession>
<evidence type="ECO:0000313" key="5">
    <source>
        <dbReference type="EMBL" id="MFB9211779.1"/>
    </source>
</evidence>
<reference evidence="5 6" key="1">
    <citation type="submission" date="2024-09" db="EMBL/GenBank/DDBJ databases">
        <authorList>
            <person name="Sun Q."/>
            <person name="Mori K."/>
        </authorList>
    </citation>
    <scope>NUCLEOTIDE SEQUENCE [LARGE SCALE GENOMIC DNA]</scope>
    <source>
        <strain evidence="5 6">CECT 7682</strain>
    </source>
</reference>
<gene>
    <name evidence="5" type="ORF">ACFFUR_08175</name>
</gene>
<dbReference type="Gene3D" id="1.10.260.40">
    <property type="entry name" value="lambda repressor-like DNA-binding domains"/>
    <property type="match status" value="1"/>
</dbReference>